<evidence type="ECO:0000313" key="3">
    <source>
        <dbReference type="EMBL" id="EEO30040.1"/>
    </source>
</evidence>
<dbReference type="NCBIfam" id="NF004076">
    <property type="entry name" value="PRK05581.1-4"/>
    <property type="match status" value="1"/>
</dbReference>
<dbReference type="CDD" id="cd00429">
    <property type="entry name" value="RPE"/>
    <property type="match status" value="1"/>
</dbReference>
<dbReference type="SUPFAM" id="SSF51366">
    <property type="entry name" value="Ribulose-phoshate binding barrel"/>
    <property type="match status" value="1"/>
</dbReference>
<keyword evidence="4" id="KW-1185">Reference proteome</keyword>
<proteinExistence type="predicted"/>
<evidence type="ECO:0000256" key="2">
    <source>
        <dbReference type="ARBA" id="ARBA00023235"/>
    </source>
</evidence>
<protein>
    <submittedName>
        <fullName evidence="3">Putative ribulose-phosphate 3-epimerase</fullName>
    </submittedName>
</protein>
<reference evidence="3 4" key="1">
    <citation type="submission" date="2009-02" db="EMBL/GenBank/DDBJ databases">
        <title>The Genome Sequence of Oxalobacter formigenes OXCC13.</title>
        <authorList>
            <consortium name="The Broad Institute Genome Sequencing Platform"/>
            <person name="Ward D."/>
            <person name="Young S.K."/>
            <person name="Kodira C.D."/>
            <person name="Zeng Q."/>
            <person name="Koehrsen M."/>
            <person name="Alvarado L."/>
            <person name="Berlin A."/>
            <person name="Borenstein D."/>
            <person name="Chen Z."/>
            <person name="Engels R."/>
            <person name="Freedman E."/>
            <person name="Gellesch M."/>
            <person name="Goldberg J."/>
            <person name="Griggs A."/>
            <person name="Gujja S."/>
            <person name="Heiman D."/>
            <person name="Hepburn T."/>
            <person name="Howarth C."/>
            <person name="Jen D."/>
            <person name="Larson L."/>
            <person name="Lewis B."/>
            <person name="Mehta T."/>
            <person name="Park D."/>
            <person name="Pearson M."/>
            <person name="Roberts A."/>
            <person name="Saif S."/>
            <person name="Shea T."/>
            <person name="Shenoy N."/>
            <person name="Sisk P."/>
            <person name="Stolte C."/>
            <person name="Sykes S."/>
            <person name="Walk T."/>
            <person name="White J."/>
            <person name="Yandava C."/>
            <person name="Allison M.J."/>
            <person name="Lander E."/>
            <person name="Nusbaum C."/>
            <person name="Galagan J."/>
            <person name="Birren B."/>
        </authorList>
    </citation>
    <scope>NUCLEOTIDE SEQUENCE [LARGE SCALE GENOMIC DNA]</scope>
    <source>
        <strain evidence="3 4">OXCC13</strain>
    </source>
</reference>
<dbReference type="GeneID" id="77134962"/>
<dbReference type="InterPro" id="IPR011060">
    <property type="entry name" value="RibuloseP-bd_barrel"/>
</dbReference>
<dbReference type="GO" id="GO:0005975">
    <property type="term" value="P:carbohydrate metabolic process"/>
    <property type="evidence" value="ECO:0007669"/>
    <property type="project" value="InterPro"/>
</dbReference>
<name>C3XA14_OXAFO</name>
<dbReference type="EMBL" id="GG658170">
    <property type="protein sequence ID" value="EEO30040.1"/>
    <property type="molecule type" value="Genomic_DNA"/>
</dbReference>
<organism evidence="3 4">
    <name type="scientific">Oxalobacter formigenes OXCC13</name>
    <dbReference type="NCBI Taxonomy" id="556269"/>
    <lineage>
        <taxon>Bacteria</taxon>
        <taxon>Pseudomonadati</taxon>
        <taxon>Pseudomonadota</taxon>
        <taxon>Betaproteobacteria</taxon>
        <taxon>Burkholderiales</taxon>
        <taxon>Oxalobacteraceae</taxon>
        <taxon>Oxalobacter</taxon>
    </lineage>
</organism>
<dbReference type="RefSeq" id="WP_005880895.1">
    <property type="nucleotide sequence ID" value="NZ_CP019430.1"/>
</dbReference>
<dbReference type="OrthoDB" id="1645589at2"/>
<gene>
    <name evidence="3" type="ORF">OFBG_01068</name>
</gene>
<evidence type="ECO:0000256" key="1">
    <source>
        <dbReference type="ARBA" id="ARBA00022723"/>
    </source>
</evidence>
<dbReference type="HOGENOM" id="CLU_054856_2_1_4"/>
<dbReference type="InterPro" id="IPR013785">
    <property type="entry name" value="Aldolase_TIM"/>
</dbReference>
<dbReference type="GO" id="GO:0016857">
    <property type="term" value="F:racemase and epimerase activity, acting on carbohydrates and derivatives"/>
    <property type="evidence" value="ECO:0007669"/>
    <property type="project" value="InterPro"/>
</dbReference>
<dbReference type="GO" id="GO:0046872">
    <property type="term" value="F:metal ion binding"/>
    <property type="evidence" value="ECO:0007669"/>
    <property type="project" value="UniProtKB-KW"/>
</dbReference>
<dbReference type="Proteomes" id="UP000005089">
    <property type="component" value="Unassembled WGS sequence"/>
</dbReference>
<sequence length="222" mass="25353">MNKKSVISASMMCVNPFTLNETFSTLEKENIEYLHLDIMDGIFVPNLGLSLDWINSLRRYTNIPFDYHIMTINPDNILPLLQIQEKDIISIHYESTPQILRTLENAKKYGAKVFLAINPGTPIGVLEELIYFIDGVNLLMVNPGFAGQNMVPFGFSKAEKLHRFLDERNLDIDFEVDGNITFENARKLKQYGANIFVAGTSSLFDKTGIRNNSIFEMRNHLK</sequence>
<dbReference type="InterPro" id="IPR000056">
    <property type="entry name" value="Ribul_P_3_epim-like"/>
</dbReference>
<dbReference type="AlphaFoldDB" id="C3XA14"/>
<evidence type="ECO:0000313" key="4">
    <source>
        <dbReference type="Proteomes" id="UP000005089"/>
    </source>
</evidence>
<keyword evidence="2" id="KW-0413">Isomerase</keyword>
<keyword evidence="1" id="KW-0479">Metal-binding</keyword>
<dbReference type="Gene3D" id="3.20.20.70">
    <property type="entry name" value="Aldolase class I"/>
    <property type="match status" value="1"/>
</dbReference>
<accession>C3XA14</accession>
<dbReference type="PANTHER" id="PTHR11749">
    <property type="entry name" value="RIBULOSE-5-PHOSPHATE-3-EPIMERASE"/>
    <property type="match status" value="1"/>
</dbReference>
<dbReference type="STRING" id="847.BRW83_1075"/>
<dbReference type="Pfam" id="PF00834">
    <property type="entry name" value="Ribul_P_3_epim"/>
    <property type="match status" value="1"/>
</dbReference>